<reference evidence="1" key="1">
    <citation type="submission" date="2021-04" db="EMBL/GenBank/DDBJ databases">
        <title>The genome sequence of Ideonella sp. 4Y11.</title>
        <authorList>
            <person name="Liu Y."/>
        </authorList>
    </citation>
    <scope>NUCLEOTIDE SEQUENCE</scope>
    <source>
        <strain evidence="1">4Y11</strain>
    </source>
</reference>
<proteinExistence type="predicted"/>
<dbReference type="EMBL" id="JAGQDE010000027">
    <property type="protein sequence ID" value="MBQ0961377.1"/>
    <property type="molecule type" value="Genomic_DNA"/>
</dbReference>
<dbReference type="RefSeq" id="WP_210804057.1">
    <property type="nucleotide sequence ID" value="NZ_JAGQDE010000027.1"/>
</dbReference>
<dbReference type="Proteomes" id="UP000678374">
    <property type="component" value="Unassembled WGS sequence"/>
</dbReference>
<name>A0A941BLF4_9BURK</name>
<protein>
    <submittedName>
        <fullName evidence="1">Zf-HC2 domain-containing protein</fullName>
    </submittedName>
</protein>
<keyword evidence="2" id="KW-1185">Reference proteome</keyword>
<accession>A0A941BLF4</accession>
<organism evidence="1 2">
    <name type="scientific">Ideonella aquatica</name>
    <dbReference type="NCBI Taxonomy" id="2824119"/>
    <lineage>
        <taxon>Bacteria</taxon>
        <taxon>Pseudomonadati</taxon>
        <taxon>Pseudomonadota</taxon>
        <taxon>Betaproteobacteria</taxon>
        <taxon>Burkholderiales</taxon>
        <taxon>Sphaerotilaceae</taxon>
        <taxon>Ideonella</taxon>
    </lineage>
</organism>
<evidence type="ECO:0000313" key="1">
    <source>
        <dbReference type="EMBL" id="MBQ0961377.1"/>
    </source>
</evidence>
<comment type="caution">
    <text evidence="1">The sequence shown here is derived from an EMBL/GenBank/DDBJ whole genome shotgun (WGS) entry which is preliminary data.</text>
</comment>
<dbReference type="AlphaFoldDB" id="A0A941BLF4"/>
<gene>
    <name evidence="1" type="ORF">KAK06_20645</name>
</gene>
<evidence type="ECO:0000313" key="2">
    <source>
        <dbReference type="Proteomes" id="UP000678374"/>
    </source>
</evidence>
<sequence length="73" mass="8594">MKPWLTCRQATSLTLLSQDRSLSWLQRLQWRAHLAMCDACARFSKQQDLIRGAMGPWRAYRDNERPGEDERAD</sequence>